<dbReference type="Proteomes" id="UP000630660">
    <property type="component" value="Unassembled WGS sequence"/>
</dbReference>
<gene>
    <name evidence="2" type="ORF">GF359_05185</name>
</gene>
<evidence type="ECO:0000313" key="2">
    <source>
        <dbReference type="EMBL" id="MBD3364590.1"/>
    </source>
</evidence>
<accession>A0A9D5QE08</accession>
<feature type="compositionally biased region" description="Basic and acidic residues" evidence="1">
    <location>
        <begin position="42"/>
        <end position="52"/>
    </location>
</feature>
<evidence type="ECO:0000256" key="1">
    <source>
        <dbReference type="SAM" id="MobiDB-lite"/>
    </source>
</evidence>
<proteinExistence type="predicted"/>
<dbReference type="AlphaFoldDB" id="A0A9D5QE08"/>
<organism evidence="2 3">
    <name type="scientific">candidate division WOR-3 bacterium</name>
    <dbReference type="NCBI Taxonomy" id="2052148"/>
    <lineage>
        <taxon>Bacteria</taxon>
        <taxon>Bacteria division WOR-3</taxon>
    </lineage>
</organism>
<protein>
    <submittedName>
        <fullName evidence="2">Uncharacterized protein</fullName>
    </submittedName>
</protein>
<reference evidence="2" key="1">
    <citation type="submission" date="2019-11" db="EMBL/GenBank/DDBJ databases">
        <title>Microbial mats filling the niche in hypersaline microbial mats.</title>
        <authorList>
            <person name="Wong H.L."/>
            <person name="Macleod F.I."/>
            <person name="White R.A. III"/>
            <person name="Burns B.P."/>
        </authorList>
    </citation>
    <scope>NUCLEOTIDE SEQUENCE</scope>
    <source>
        <strain evidence="2">Bin_327</strain>
    </source>
</reference>
<feature type="region of interest" description="Disordered" evidence="1">
    <location>
        <begin position="1"/>
        <end position="52"/>
    </location>
</feature>
<evidence type="ECO:0000313" key="3">
    <source>
        <dbReference type="Proteomes" id="UP000630660"/>
    </source>
</evidence>
<comment type="caution">
    <text evidence="2">The sequence shown here is derived from an EMBL/GenBank/DDBJ whole genome shotgun (WGS) entry which is preliminary data.</text>
</comment>
<sequence length="52" mass="5893">MRMLTIRALGVRKKSRPQEVVGREATKSREAATKGSLKPPQRHQDTDRTGYV</sequence>
<feature type="compositionally biased region" description="Basic and acidic residues" evidence="1">
    <location>
        <begin position="21"/>
        <end position="32"/>
    </location>
</feature>
<name>A0A9D5QE08_UNCW3</name>
<dbReference type="EMBL" id="WJKJ01000166">
    <property type="protein sequence ID" value="MBD3364590.1"/>
    <property type="molecule type" value="Genomic_DNA"/>
</dbReference>